<evidence type="ECO:0000313" key="1">
    <source>
        <dbReference type="EMBL" id="SEB80048.1"/>
    </source>
</evidence>
<accession>A0A1H4MBE0</accession>
<keyword evidence="2" id="KW-1185">Reference proteome</keyword>
<gene>
    <name evidence="1" type="ORF">SAMN05216452_3227</name>
</gene>
<sequence>MTIGRATVVFLITVSAFTLIGARLLSAGATGDHHPVDGYGISAAID</sequence>
<organism evidence="1 2">
    <name type="scientific">Nitratireductor aquibiodomus</name>
    <dbReference type="NCBI Taxonomy" id="204799"/>
    <lineage>
        <taxon>Bacteria</taxon>
        <taxon>Pseudomonadati</taxon>
        <taxon>Pseudomonadota</taxon>
        <taxon>Alphaproteobacteria</taxon>
        <taxon>Hyphomicrobiales</taxon>
        <taxon>Phyllobacteriaceae</taxon>
        <taxon>Nitratireductor</taxon>
    </lineage>
</organism>
<name>A0A1H4MBE0_9HYPH</name>
<dbReference type="EMBL" id="FNSL01000001">
    <property type="protein sequence ID" value="SEB80048.1"/>
    <property type="molecule type" value="Genomic_DNA"/>
</dbReference>
<protein>
    <submittedName>
        <fullName evidence="1">Uncharacterized protein</fullName>
    </submittedName>
</protein>
<reference evidence="2" key="1">
    <citation type="submission" date="2016-10" db="EMBL/GenBank/DDBJ databases">
        <authorList>
            <person name="Varghese N."/>
            <person name="Submissions S."/>
        </authorList>
    </citation>
    <scope>NUCLEOTIDE SEQUENCE [LARGE SCALE GENOMIC DNA]</scope>
    <source>
        <strain evidence="2">ES.061</strain>
    </source>
</reference>
<dbReference type="Proteomes" id="UP000199064">
    <property type="component" value="Unassembled WGS sequence"/>
</dbReference>
<dbReference type="AlphaFoldDB" id="A0A1H4MBE0"/>
<proteinExistence type="predicted"/>
<evidence type="ECO:0000313" key="2">
    <source>
        <dbReference type="Proteomes" id="UP000199064"/>
    </source>
</evidence>